<gene>
    <name evidence="3" type="ORF">AWB69_03515</name>
</gene>
<dbReference type="PANTHER" id="PTHR40269:SF1">
    <property type="entry name" value="OUTER MEMBRANE PROTEIN"/>
    <property type="match status" value="1"/>
</dbReference>
<dbReference type="Proteomes" id="UP000054683">
    <property type="component" value="Unassembled WGS sequence"/>
</dbReference>
<feature type="compositionally biased region" description="Gly residues" evidence="1">
    <location>
        <begin position="331"/>
        <end position="357"/>
    </location>
</feature>
<sequence>MKLLKQGFAVFVSSCLVLGAAHDVFAAQANQSVLAPAQPTQWTSDQLQQLVAPIALYPDALVAQILAASTHPVELVEANRWMQEHPALTGDALAVEVNKQSWDPSVQALTQFPSVLANADQNLTWASALGDAYLKQPQELMAAVQVMRQRAEEAGSLQSTSQQTVSTQDQTITVEPTAPDVVYLPEYDPWLAYGTPIAVWPGWYPYSGLYLDAPGIAFGVGFGLGYFGGYSWGWHHWRPDWNRRTVVYNHRPYISRSATMTNRNDYLHGHENFDRTQAFHGERGFFAHSGPHVSAAPQRGFAESNARFDSNPGRFSGFGNEGFAREPSGEGRAGFGGFAHEGGDAYGEGSHGGGGHR</sequence>
<dbReference type="AlphaFoldDB" id="A0A158GWN4"/>
<dbReference type="RefSeq" id="WP_062086753.1">
    <property type="nucleotide sequence ID" value="NZ_FCOK02000021.1"/>
</dbReference>
<dbReference type="PANTHER" id="PTHR40269">
    <property type="entry name" value="OUTER MEMBRANE PROTEIN-RELATED"/>
    <property type="match status" value="1"/>
</dbReference>
<keyword evidence="2" id="KW-0732">Signal</keyword>
<dbReference type="Pfam" id="PF11737">
    <property type="entry name" value="DUF3300"/>
    <property type="match status" value="1"/>
</dbReference>
<name>A0A158GWN4_9BURK</name>
<feature type="signal peptide" evidence="2">
    <location>
        <begin position="1"/>
        <end position="26"/>
    </location>
</feature>
<accession>A0A158GWN4</accession>
<protein>
    <recommendedName>
        <fullName evidence="5">DUF3300 domain-containing protein</fullName>
    </recommendedName>
</protein>
<organism evidence="3 4">
    <name type="scientific">Caballeronia udeis</name>
    <dbReference type="NCBI Taxonomy" id="1232866"/>
    <lineage>
        <taxon>Bacteria</taxon>
        <taxon>Pseudomonadati</taxon>
        <taxon>Pseudomonadota</taxon>
        <taxon>Betaproteobacteria</taxon>
        <taxon>Burkholderiales</taxon>
        <taxon>Burkholderiaceae</taxon>
        <taxon>Caballeronia</taxon>
    </lineage>
</organism>
<evidence type="ECO:0008006" key="5">
    <source>
        <dbReference type="Google" id="ProtNLM"/>
    </source>
</evidence>
<dbReference type="EMBL" id="FCOK02000021">
    <property type="protein sequence ID" value="SAL36584.1"/>
    <property type="molecule type" value="Genomic_DNA"/>
</dbReference>
<feature type="region of interest" description="Disordered" evidence="1">
    <location>
        <begin position="322"/>
        <end position="357"/>
    </location>
</feature>
<reference evidence="3 4" key="1">
    <citation type="submission" date="2016-01" db="EMBL/GenBank/DDBJ databases">
        <authorList>
            <person name="Oliw E.H."/>
        </authorList>
    </citation>
    <scope>NUCLEOTIDE SEQUENCE [LARGE SCALE GENOMIC DNA]</scope>
    <source>
        <strain evidence="3">LMG 27134</strain>
    </source>
</reference>
<proteinExistence type="predicted"/>
<dbReference type="OrthoDB" id="197257at2"/>
<evidence type="ECO:0000256" key="2">
    <source>
        <dbReference type="SAM" id="SignalP"/>
    </source>
</evidence>
<evidence type="ECO:0000313" key="4">
    <source>
        <dbReference type="Proteomes" id="UP000054683"/>
    </source>
</evidence>
<dbReference type="InterPro" id="IPR021728">
    <property type="entry name" value="DUF3300"/>
</dbReference>
<evidence type="ECO:0000256" key="1">
    <source>
        <dbReference type="SAM" id="MobiDB-lite"/>
    </source>
</evidence>
<feature type="chain" id="PRO_5008501717" description="DUF3300 domain-containing protein" evidence="2">
    <location>
        <begin position="27"/>
        <end position="357"/>
    </location>
</feature>
<evidence type="ECO:0000313" key="3">
    <source>
        <dbReference type="EMBL" id="SAL36584.1"/>
    </source>
</evidence>